<keyword evidence="2 4" id="KW-0238">DNA-binding</keyword>
<comment type="caution">
    <text evidence="6">The sequence shown here is derived from an EMBL/GenBank/DDBJ whole genome shotgun (WGS) entry which is preliminary data.</text>
</comment>
<dbReference type="Pfam" id="PF00440">
    <property type="entry name" value="TetR_N"/>
    <property type="match status" value="1"/>
</dbReference>
<sequence length="215" mass="23515">MASAAAVRTAPRGRIDKRQAILDAAFDVFAEHGYAQALVQEIAERAGVAKPTVYNHFTDKETLFRATLTAAAHAVMDGNIATLDRMRSPGEDLRATMNEVAYQLARSCCDRRSRSLRWLTYAQVARFPDLIEIVQGCTSVRIAEAMADRLARLTLAGRLRPCDPAVAAEQLLALVTGPLETRSRLGTRKLTAAELRALAESAVDTFLRAYAADPR</sequence>
<evidence type="ECO:0000256" key="4">
    <source>
        <dbReference type="PROSITE-ProRule" id="PRU00335"/>
    </source>
</evidence>
<evidence type="ECO:0000313" key="6">
    <source>
        <dbReference type="EMBL" id="GHE95959.1"/>
    </source>
</evidence>
<keyword evidence="7" id="KW-1185">Reference proteome</keyword>
<protein>
    <submittedName>
        <fullName evidence="6">TetR family transcriptional regulator</fullName>
    </submittedName>
</protein>
<dbReference type="FunFam" id="1.10.10.60:FF:000141">
    <property type="entry name" value="TetR family transcriptional regulator"/>
    <property type="match status" value="1"/>
</dbReference>
<dbReference type="PANTHER" id="PTHR30055">
    <property type="entry name" value="HTH-TYPE TRANSCRIPTIONAL REGULATOR RUTR"/>
    <property type="match status" value="1"/>
</dbReference>
<dbReference type="EMBL" id="BNBI01000004">
    <property type="protein sequence ID" value="GHE95959.1"/>
    <property type="molecule type" value="Genomic_DNA"/>
</dbReference>
<dbReference type="InterPro" id="IPR050109">
    <property type="entry name" value="HTH-type_TetR-like_transc_reg"/>
</dbReference>
<evidence type="ECO:0000256" key="1">
    <source>
        <dbReference type="ARBA" id="ARBA00023015"/>
    </source>
</evidence>
<dbReference type="Pfam" id="PF14246">
    <property type="entry name" value="TetR_C_7"/>
    <property type="match status" value="1"/>
</dbReference>
<dbReference type="Gene3D" id="1.10.10.60">
    <property type="entry name" value="Homeodomain-like"/>
    <property type="match status" value="1"/>
</dbReference>
<reference evidence="6" key="1">
    <citation type="journal article" date="2014" name="Int. J. Syst. Evol. Microbiol.">
        <title>Complete genome sequence of Corynebacterium casei LMG S-19264T (=DSM 44701T), isolated from a smear-ripened cheese.</title>
        <authorList>
            <consortium name="US DOE Joint Genome Institute (JGI-PGF)"/>
            <person name="Walter F."/>
            <person name="Albersmeier A."/>
            <person name="Kalinowski J."/>
            <person name="Ruckert C."/>
        </authorList>
    </citation>
    <scope>NUCLEOTIDE SEQUENCE</scope>
    <source>
        <strain evidence="6">JCM 4477</strain>
    </source>
</reference>
<reference evidence="6" key="2">
    <citation type="submission" date="2020-09" db="EMBL/GenBank/DDBJ databases">
        <authorList>
            <person name="Sun Q."/>
            <person name="Ohkuma M."/>
        </authorList>
    </citation>
    <scope>NUCLEOTIDE SEQUENCE</scope>
    <source>
        <strain evidence="6">JCM 4477</strain>
    </source>
</reference>
<dbReference type="GO" id="GO:0000976">
    <property type="term" value="F:transcription cis-regulatory region binding"/>
    <property type="evidence" value="ECO:0007669"/>
    <property type="project" value="TreeGrafter"/>
</dbReference>
<gene>
    <name evidence="6" type="ORF">GCM10018772_19980</name>
</gene>
<dbReference type="Proteomes" id="UP000630718">
    <property type="component" value="Unassembled WGS sequence"/>
</dbReference>
<accession>A0A919ABV8</accession>
<evidence type="ECO:0000259" key="5">
    <source>
        <dbReference type="PROSITE" id="PS50977"/>
    </source>
</evidence>
<dbReference type="InterPro" id="IPR009057">
    <property type="entry name" value="Homeodomain-like_sf"/>
</dbReference>
<evidence type="ECO:0000256" key="3">
    <source>
        <dbReference type="ARBA" id="ARBA00023163"/>
    </source>
</evidence>
<dbReference type="PRINTS" id="PR00455">
    <property type="entry name" value="HTHTETR"/>
</dbReference>
<dbReference type="InterPro" id="IPR039536">
    <property type="entry name" value="TetR_C_Proteobacteria"/>
</dbReference>
<dbReference type="GO" id="GO:0003700">
    <property type="term" value="F:DNA-binding transcription factor activity"/>
    <property type="evidence" value="ECO:0007669"/>
    <property type="project" value="TreeGrafter"/>
</dbReference>
<evidence type="ECO:0000313" key="7">
    <source>
        <dbReference type="Proteomes" id="UP000630718"/>
    </source>
</evidence>
<dbReference type="PROSITE" id="PS50977">
    <property type="entry name" value="HTH_TETR_2"/>
    <property type="match status" value="1"/>
</dbReference>
<feature type="domain" description="HTH tetR-type" evidence="5">
    <location>
        <begin position="15"/>
        <end position="75"/>
    </location>
</feature>
<dbReference type="InterPro" id="IPR001647">
    <property type="entry name" value="HTH_TetR"/>
</dbReference>
<dbReference type="SUPFAM" id="SSF48498">
    <property type="entry name" value="Tetracyclin repressor-like, C-terminal domain"/>
    <property type="match status" value="1"/>
</dbReference>
<dbReference type="RefSeq" id="WP_190203816.1">
    <property type="nucleotide sequence ID" value="NZ_BNBI01000004.1"/>
</dbReference>
<dbReference type="SUPFAM" id="SSF46689">
    <property type="entry name" value="Homeodomain-like"/>
    <property type="match status" value="1"/>
</dbReference>
<dbReference type="InterPro" id="IPR036271">
    <property type="entry name" value="Tet_transcr_reg_TetR-rel_C_sf"/>
</dbReference>
<dbReference type="Gene3D" id="1.10.357.10">
    <property type="entry name" value="Tetracycline Repressor, domain 2"/>
    <property type="match status" value="1"/>
</dbReference>
<proteinExistence type="predicted"/>
<dbReference type="AlphaFoldDB" id="A0A919ABV8"/>
<organism evidence="6 7">
    <name type="scientific">Streptomyces fumanus</name>
    <dbReference type="NCBI Taxonomy" id="67302"/>
    <lineage>
        <taxon>Bacteria</taxon>
        <taxon>Bacillati</taxon>
        <taxon>Actinomycetota</taxon>
        <taxon>Actinomycetes</taxon>
        <taxon>Kitasatosporales</taxon>
        <taxon>Streptomycetaceae</taxon>
        <taxon>Streptomyces</taxon>
    </lineage>
</organism>
<dbReference type="GO" id="GO:0045892">
    <property type="term" value="P:negative regulation of DNA-templated transcription"/>
    <property type="evidence" value="ECO:0007669"/>
    <property type="project" value="UniProtKB-ARBA"/>
</dbReference>
<feature type="DNA-binding region" description="H-T-H motif" evidence="4">
    <location>
        <begin position="38"/>
        <end position="57"/>
    </location>
</feature>
<dbReference type="PANTHER" id="PTHR30055:SF146">
    <property type="entry name" value="HTH-TYPE TRANSCRIPTIONAL DUAL REGULATOR CECR"/>
    <property type="match status" value="1"/>
</dbReference>
<evidence type="ECO:0000256" key="2">
    <source>
        <dbReference type="ARBA" id="ARBA00023125"/>
    </source>
</evidence>
<keyword evidence="3" id="KW-0804">Transcription</keyword>
<name>A0A919ABV8_9ACTN</name>
<keyword evidence="1" id="KW-0805">Transcription regulation</keyword>